<comment type="caution">
    <text evidence="2">The sequence shown here is derived from an EMBL/GenBank/DDBJ whole genome shotgun (WGS) entry which is preliminary data.</text>
</comment>
<organism evidence="2 3">
    <name type="scientific">Mauremys mutica</name>
    <name type="common">yellowpond turtle</name>
    <dbReference type="NCBI Taxonomy" id="74926"/>
    <lineage>
        <taxon>Eukaryota</taxon>
        <taxon>Metazoa</taxon>
        <taxon>Chordata</taxon>
        <taxon>Craniata</taxon>
        <taxon>Vertebrata</taxon>
        <taxon>Euteleostomi</taxon>
        <taxon>Archelosauria</taxon>
        <taxon>Testudinata</taxon>
        <taxon>Testudines</taxon>
        <taxon>Cryptodira</taxon>
        <taxon>Durocryptodira</taxon>
        <taxon>Testudinoidea</taxon>
        <taxon>Geoemydidae</taxon>
        <taxon>Geoemydinae</taxon>
        <taxon>Mauremys</taxon>
    </lineage>
</organism>
<dbReference type="AlphaFoldDB" id="A0A9D3XQS6"/>
<name>A0A9D3XQS6_9SAUR</name>
<sequence>MARSSWANGAWQSGTSATSTAWASRSMGGERFTAHTPGQGDGPSRVGPTALCSHHPRPSQLGNAKLKTCQMNWSLARPRQRPLQQPGRDAGAATGCFPSPEQTRPPSAQTGQPPEETRLHPASEEPPDPPAPCAEPRAGLAHPRPSTRAHTLPPMQT</sequence>
<feature type="region of interest" description="Disordered" evidence="1">
    <location>
        <begin position="1"/>
        <end position="157"/>
    </location>
</feature>
<dbReference type="Proteomes" id="UP000827986">
    <property type="component" value="Unassembled WGS sequence"/>
</dbReference>
<keyword evidence="3" id="KW-1185">Reference proteome</keyword>
<gene>
    <name evidence="2" type="ORF">KIL84_014477</name>
</gene>
<evidence type="ECO:0000313" key="3">
    <source>
        <dbReference type="Proteomes" id="UP000827986"/>
    </source>
</evidence>
<accession>A0A9D3XQS6</accession>
<feature type="compositionally biased region" description="Low complexity" evidence="1">
    <location>
        <begin position="9"/>
        <end position="24"/>
    </location>
</feature>
<reference evidence="2" key="1">
    <citation type="submission" date="2021-09" db="EMBL/GenBank/DDBJ databases">
        <title>The genome of Mauremys mutica provides insights into the evolution of semi-aquatic lifestyle.</title>
        <authorList>
            <person name="Gong S."/>
            <person name="Gao Y."/>
        </authorList>
    </citation>
    <scope>NUCLEOTIDE SEQUENCE</scope>
    <source>
        <strain evidence="2">MM-2020</strain>
        <tissue evidence="2">Muscle</tissue>
    </source>
</reference>
<proteinExistence type="predicted"/>
<feature type="compositionally biased region" description="Polar residues" evidence="1">
    <location>
        <begin position="100"/>
        <end position="112"/>
    </location>
</feature>
<evidence type="ECO:0000256" key="1">
    <source>
        <dbReference type="SAM" id="MobiDB-lite"/>
    </source>
</evidence>
<protein>
    <submittedName>
        <fullName evidence="2">Uncharacterized protein</fullName>
    </submittedName>
</protein>
<evidence type="ECO:0000313" key="2">
    <source>
        <dbReference type="EMBL" id="KAH1183861.1"/>
    </source>
</evidence>
<dbReference type="EMBL" id="JAHDVG010000465">
    <property type="protein sequence ID" value="KAH1183861.1"/>
    <property type="molecule type" value="Genomic_DNA"/>
</dbReference>